<dbReference type="Proteomes" id="UP001470288">
    <property type="component" value="Unassembled WGS sequence"/>
</dbReference>
<protein>
    <submittedName>
        <fullName evidence="3">SpoIVB peptidase</fullName>
        <ecNumber evidence="3">3.4.21.116</ecNumber>
    </submittedName>
</protein>
<dbReference type="InterPro" id="IPR009003">
    <property type="entry name" value="Peptidase_S1_PA"/>
</dbReference>
<dbReference type="SUPFAM" id="SSF50156">
    <property type="entry name" value="PDZ domain-like"/>
    <property type="match status" value="1"/>
</dbReference>
<dbReference type="InterPro" id="IPR008763">
    <property type="entry name" value="Peptidase_S55"/>
</dbReference>
<sequence>MTERCGCMNRLKVYRACLWGALVISVATLFFYCKWYLQTRVPDVIRVGTEEEVQVVDLGFKQVSVQTLQRPRVIPGGIPVGIYLETDGVYVVGTAVVETEEGLVREPAGSIVQSGDYILAVNGCQINTKEELIRCVQEIQDEIMILKLKRGDETLRVRLQAVETEEGAYKLGIWVKDDVQGIGTLTYATRQGAFGALGHGITDTDTGKLLTVSGGMLYDTSILKIVRGQRGTPGELSGMITYSDSHAEGVIRENTSRGIFGQAEGRLLRMLGTETVEVAFKQEVRTGRAVLRSSVSGELKDYEIQIQELRMNESDVNKGMIFYVTDPDLLALTGGVIQGMSGSPILQNGRLIGAVTHVFVNDPAKGYGIFAENMIQH</sequence>
<keyword evidence="4" id="KW-1185">Reference proteome</keyword>
<name>A0ABV1HYD6_9FIRM</name>
<keyword evidence="1" id="KW-0472">Membrane</keyword>
<comment type="caution">
    <text evidence="3">The sequence shown here is derived from an EMBL/GenBank/DDBJ whole genome shotgun (WGS) entry which is preliminary data.</text>
</comment>
<proteinExistence type="predicted"/>
<keyword evidence="1" id="KW-0812">Transmembrane</keyword>
<keyword evidence="1" id="KW-1133">Transmembrane helix</keyword>
<dbReference type="EMBL" id="JBBMFC010000005">
    <property type="protein sequence ID" value="MEQ2577943.1"/>
    <property type="molecule type" value="Genomic_DNA"/>
</dbReference>
<gene>
    <name evidence="3" type="primary">spoIVB</name>
    <name evidence="3" type="ORF">WMO62_03675</name>
</gene>
<dbReference type="GO" id="GO:0016787">
    <property type="term" value="F:hydrolase activity"/>
    <property type="evidence" value="ECO:0007669"/>
    <property type="project" value="UniProtKB-KW"/>
</dbReference>
<accession>A0ABV1HYD6</accession>
<dbReference type="Pfam" id="PF05580">
    <property type="entry name" value="Peptidase_S55"/>
    <property type="match status" value="1"/>
</dbReference>
<dbReference type="InterPro" id="IPR036034">
    <property type="entry name" value="PDZ_sf"/>
</dbReference>
<evidence type="ECO:0000313" key="4">
    <source>
        <dbReference type="Proteomes" id="UP001470288"/>
    </source>
</evidence>
<feature type="domain" description="Peptidase S55" evidence="2">
    <location>
        <begin position="153"/>
        <end position="377"/>
    </location>
</feature>
<evidence type="ECO:0000256" key="1">
    <source>
        <dbReference type="SAM" id="Phobius"/>
    </source>
</evidence>
<dbReference type="SUPFAM" id="SSF50494">
    <property type="entry name" value="Trypsin-like serine proteases"/>
    <property type="match status" value="1"/>
</dbReference>
<evidence type="ECO:0000259" key="2">
    <source>
        <dbReference type="PROSITE" id="PS51494"/>
    </source>
</evidence>
<organism evidence="3 4">
    <name type="scientific">Hominiventricola aquisgranensis</name>
    <dbReference type="NCBI Taxonomy" id="3133164"/>
    <lineage>
        <taxon>Bacteria</taxon>
        <taxon>Bacillati</taxon>
        <taxon>Bacillota</taxon>
        <taxon>Clostridia</taxon>
        <taxon>Lachnospirales</taxon>
        <taxon>Lachnospiraceae</taxon>
        <taxon>Hominiventricola</taxon>
    </lineage>
</organism>
<dbReference type="Gene3D" id="2.30.42.10">
    <property type="match status" value="1"/>
</dbReference>
<feature type="transmembrane region" description="Helical" evidence="1">
    <location>
        <begin position="12"/>
        <end position="32"/>
    </location>
</feature>
<dbReference type="EC" id="3.4.21.116" evidence="3"/>
<dbReference type="InterPro" id="IPR014219">
    <property type="entry name" value="SpoIVB"/>
</dbReference>
<dbReference type="RefSeq" id="WP_349143842.1">
    <property type="nucleotide sequence ID" value="NZ_JBBMFC010000005.1"/>
</dbReference>
<evidence type="ECO:0000313" key="3">
    <source>
        <dbReference type="EMBL" id="MEQ2577943.1"/>
    </source>
</evidence>
<reference evidence="3 4" key="1">
    <citation type="submission" date="2024-03" db="EMBL/GenBank/DDBJ databases">
        <title>Human intestinal bacterial collection.</title>
        <authorList>
            <person name="Pauvert C."/>
            <person name="Hitch T.C.A."/>
            <person name="Clavel T."/>
        </authorList>
    </citation>
    <scope>NUCLEOTIDE SEQUENCE [LARGE SCALE GENOMIC DNA]</scope>
    <source>
        <strain evidence="3 4">CLA-AA-H78B</strain>
    </source>
</reference>
<keyword evidence="3" id="KW-0378">Hydrolase</keyword>
<dbReference type="PROSITE" id="PS51494">
    <property type="entry name" value="SPOIVB"/>
    <property type="match status" value="1"/>
</dbReference>
<dbReference type="NCBIfam" id="TIGR02860">
    <property type="entry name" value="spore_IV_B"/>
    <property type="match status" value="1"/>
</dbReference>